<sequence>VGLGLFLLVSLHKRNGVLVNETYRIRGVDGNKWQAYNDMKGRKILHVIFT</sequence>
<feature type="non-terminal residue" evidence="1">
    <location>
        <position position="1"/>
    </location>
</feature>
<reference evidence="1 2" key="1">
    <citation type="submission" date="2013-08" db="EMBL/GenBank/DDBJ databases">
        <authorList>
            <person name="Weinstock G."/>
            <person name="Sodergren E."/>
            <person name="Wylie T."/>
            <person name="Fulton L."/>
            <person name="Fulton R."/>
            <person name="Fronick C."/>
            <person name="O'Laughlin M."/>
            <person name="Godfrey J."/>
            <person name="Miner T."/>
            <person name="Herter B."/>
            <person name="Appelbaum E."/>
            <person name="Cordes M."/>
            <person name="Lek S."/>
            <person name="Wollam A."/>
            <person name="Pepin K.H."/>
            <person name="Palsikar V.B."/>
            <person name="Mitreva M."/>
            <person name="Wilson R.K."/>
        </authorList>
    </citation>
    <scope>NUCLEOTIDE SEQUENCE [LARGE SCALE GENOMIC DNA]</scope>
    <source>
        <strain evidence="1 2">ATCC 15930</strain>
    </source>
</reference>
<gene>
    <name evidence="1" type="ORF">HMPREF1991_02461</name>
</gene>
<organism evidence="1 2">
    <name type="scientific">Hoylesella loescheii DSM 19665 = JCM 12249 = ATCC 15930</name>
    <dbReference type="NCBI Taxonomy" id="1122985"/>
    <lineage>
        <taxon>Bacteria</taxon>
        <taxon>Pseudomonadati</taxon>
        <taxon>Bacteroidota</taxon>
        <taxon>Bacteroidia</taxon>
        <taxon>Bacteroidales</taxon>
        <taxon>Prevotellaceae</taxon>
        <taxon>Hoylesella</taxon>
    </lineage>
</organism>
<evidence type="ECO:0000313" key="1">
    <source>
        <dbReference type="EMBL" id="KDR51538.1"/>
    </source>
</evidence>
<dbReference type="Proteomes" id="UP000027442">
    <property type="component" value="Unassembled WGS sequence"/>
</dbReference>
<evidence type="ECO:0000313" key="2">
    <source>
        <dbReference type="Proteomes" id="UP000027442"/>
    </source>
</evidence>
<keyword evidence="2" id="KW-1185">Reference proteome</keyword>
<accession>A0A069QF81</accession>
<name>A0A069QF81_HOYLO</name>
<proteinExistence type="predicted"/>
<comment type="caution">
    <text evidence="1">The sequence shown here is derived from an EMBL/GenBank/DDBJ whole genome shotgun (WGS) entry which is preliminary data.</text>
</comment>
<dbReference type="AlphaFoldDB" id="A0A069QF81"/>
<dbReference type="HOGENOM" id="CLU_3111120_0_0_10"/>
<protein>
    <submittedName>
        <fullName evidence="1">Uncharacterized protein</fullName>
    </submittedName>
</protein>
<dbReference type="EMBL" id="JNGW01000105">
    <property type="protein sequence ID" value="KDR51538.1"/>
    <property type="molecule type" value="Genomic_DNA"/>
</dbReference>